<keyword evidence="1" id="KW-0401">Integrin</keyword>
<dbReference type="Proteomes" id="UP000325081">
    <property type="component" value="Unassembled WGS sequence"/>
</dbReference>
<evidence type="ECO:0000313" key="1">
    <source>
        <dbReference type="EMBL" id="GER46623.1"/>
    </source>
</evidence>
<keyword evidence="2" id="KW-1185">Reference proteome</keyword>
<accession>A0A5A7QMK8</accession>
<dbReference type="AlphaFoldDB" id="A0A5A7QMK8"/>
<reference evidence="2" key="1">
    <citation type="journal article" date="2019" name="Curr. Biol.">
        <title>Genome Sequence of Striga asiatica Provides Insight into the Evolution of Plant Parasitism.</title>
        <authorList>
            <person name="Yoshida S."/>
            <person name="Kim S."/>
            <person name="Wafula E.K."/>
            <person name="Tanskanen J."/>
            <person name="Kim Y.M."/>
            <person name="Honaas L."/>
            <person name="Yang Z."/>
            <person name="Spallek T."/>
            <person name="Conn C.E."/>
            <person name="Ichihashi Y."/>
            <person name="Cheong K."/>
            <person name="Cui S."/>
            <person name="Der J.P."/>
            <person name="Gundlach H."/>
            <person name="Jiao Y."/>
            <person name="Hori C."/>
            <person name="Ishida J.K."/>
            <person name="Kasahara H."/>
            <person name="Kiba T."/>
            <person name="Kim M.S."/>
            <person name="Koo N."/>
            <person name="Laohavisit A."/>
            <person name="Lee Y.H."/>
            <person name="Lumba S."/>
            <person name="McCourt P."/>
            <person name="Mortimer J.C."/>
            <person name="Mutuku J.M."/>
            <person name="Nomura T."/>
            <person name="Sasaki-Sekimoto Y."/>
            <person name="Seto Y."/>
            <person name="Wang Y."/>
            <person name="Wakatake T."/>
            <person name="Sakakibara H."/>
            <person name="Demura T."/>
            <person name="Yamaguchi S."/>
            <person name="Yoneyama K."/>
            <person name="Manabe R.I."/>
            <person name="Nelson D.C."/>
            <person name="Schulman A.H."/>
            <person name="Timko M.P."/>
            <person name="dePamphilis C.W."/>
            <person name="Choi D."/>
            <person name="Shirasu K."/>
        </authorList>
    </citation>
    <scope>NUCLEOTIDE SEQUENCE [LARGE SCALE GENOMIC DNA]</scope>
    <source>
        <strain evidence="2">cv. UVA1</strain>
    </source>
</reference>
<name>A0A5A7QMK8_STRAF</name>
<organism evidence="1 2">
    <name type="scientific">Striga asiatica</name>
    <name type="common">Asiatic witchweed</name>
    <name type="synonym">Buchnera asiatica</name>
    <dbReference type="NCBI Taxonomy" id="4170"/>
    <lineage>
        <taxon>Eukaryota</taxon>
        <taxon>Viridiplantae</taxon>
        <taxon>Streptophyta</taxon>
        <taxon>Embryophyta</taxon>
        <taxon>Tracheophyta</taxon>
        <taxon>Spermatophyta</taxon>
        <taxon>Magnoliopsida</taxon>
        <taxon>eudicotyledons</taxon>
        <taxon>Gunneridae</taxon>
        <taxon>Pentapetalae</taxon>
        <taxon>asterids</taxon>
        <taxon>lamiids</taxon>
        <taxon>Lamiales</taxon>
        <taxon>Orobanchaceae</taxon>
        <taxon>Buchnereae</taxon>
        <taxon>Striga</taxon>
    </lineage>
</organism>
<evidence type="ECO:0000313" key="2">
    <source>
        <dbReference type="Proteomes" id="UP000325081"/>
    </source>
</evidence>
<sequence length="160" mass="17953">MWEREAKLYATLPVIMPQLFQNVAIPNRYYTLFCKLHPLMPKGRQLLVRVLTQFVQATSRSKHVPMYTGSPEAFQRQIKRKVCKGKLSSPESALTNLLGSAGPSPLALKPKTEMGPLKEHTGEVFPPMKNLSGKYEDILRDPLLHGTKMPADIPKFNAAP</sequence>
<dbReference type="EMBL" id="BKCP01007626">
    <property type="protein sequence ID" value="GER46623.1"/>
    <property type="molecule type" value="Genomic_DNA"/>
</dbReference>
<protein>
    <submittedName>
        <fullName evidence="1">Integrin beta</fullName>
    </submittedName>
</protein>
<gene>
    <name evidence="1" type="ORF">STAS_23672</name>
</gene>
<dbReference type="GO" id="GO:0007229">
    <property type="term" value="P:integrin-mediated signaling pathway"/>
    <property type="evidence" value="ECO:0007669"/>
    <property type="project" value="UniProtKB-KW"/>
</dbReference>
<comment type="caution">
    <text evidence="1">The sequence shown here is derived from an EMBL/GenBank/DDBJ whole genome shotgun (WGS) entry which is preliminary data.</text>
</comment>
<proteinExistence type="predicted"/>